<dbReference type="PANTHER" id="PTHR31415">
    <property type="entry name" value="OS05G0367900 PROTEIN"/>
    <property type="match status" value="1"/>
</dbReference>
<feature type="transmembrane region" description="Helical" evidence="3">
    <location>
        <begin position="24"/>
        <end position="41"/>
    </location>
</feature>
<dbReference type="OMA" id="EDERCCW"/>
<accession>J3M4T8</accession>
<dbReference type="eggNOG" id="ENOG502R3H6">
    <property type="taxonomic scope" value="Eukaryota"/>
</dbReference>
<evidence type="ECO:0000313" key="5">
    <source>
        <dbReference type="Proteomes" id="UP000006038"/>
    </source>
</evidence>
<evidence type="ECO:0000313" key="4">
    <source>
        <dbReference type="EnsemblPlants" id="OB05G16120.1"/>
    </source>
</evidence>
<organism evidence="4">
    <name type="scientific">Oryza brachyantha</name>
    <name type="common">malo sina</name>
    <dbReference type="NCBI Taxonomy" id="4533"/>
    <lineage>
        <taxon>Eukaryota</taxon>
        <taxon>Viridiplantae</taxon>
        <taxon>Streptophyta</taxon>
        <taxon>Embryophyta</taxon>
        <taxon>Tracheophyta</taxon>
        <taxon>Spermatophyta</taxon>
        <taxon>Magnoliopsida</taxon>
        <taxon>Liliopsida</taxon>
        <taxon>Poales</taxon>
        <taxon>Poaceae</taxon>
        <taxon>BOP clade</taxon>
        <taxon>Oryzoideae</taxon>
        <taxon>Oryzeae</taxon>
        <taxon>Oryzinae</taxon>
        <taxon>Oryza</taxon>
    </lineage>
</organism>
<evidence type="ECO:0000256" key="3">
    <source>
        <dbReference type="SAM" id="Phobius"/>
    </source>
</evidence>
<protein>
    <submittedName>
        <fullName evidence="4">Uncharacterized protein</fullName>
    </submittedName>
</protein>
<dbReference type="InterPro" id="IPR044839">
    <property type="entry name" value="NDR1-like"/>
</dbReference>
<dbReference type="Gramene" id="OB05G16120.1">
    <property type="protein sequence ID" value="OB05G16120.1"/>
    <property type="gene ID" value="OB05G16120"/>
</dbReference>
<dbReference type="HOGENOM" id="CLU_105204_0_0_1"/>
<comment type="subcellular location">
    <subcellularLocation>
        <location evidence="1">Membrane</location>
    </subcellularLocation>
</comment>
<dbReference type="AlphaFoldDB" id="J3M4T8"/>
<keyword evidence="2 3" id="KW-0472">Membrane</keyword>
<dbReference type="GO" id="GO:0098542">
    <property type="term" value="P:defense response to other organism"/>
    <property type="evidence" value="ECO:0007669"/>
    <property type="project" value="InterPro"/>
</dbReference>
<evidence type="ECO:0000256" key="2">
    <source>
        <dbReference type="ARBA" id="ARBA00023136"/>
    </source>
</evidence>
<dbReference type="PANTHER" id="PTHR31415:SF82">
    <property type="entry name" value="OS05G0203150 PROTEIN"/>
    <property type="match status" value="1"/>
</dbReference>
<keyword evidence="3" id="KW-0812">Transmembrane</keyword>
<dbReference type="GO" id="GO:0009506">
    <property type="term" value="C:plasmodesma"/>
    <property type="evidence" value="ECO:0007669"/>
    <property type="project" value="TreeGrafter"/>
</dbReference>
<keyword evidence="3" id="KW-1133">Transmembrane helix</keyword>
<dbReference type="EnsemblPlants" id="OB05G16120.1">
    <property type="protein sequence ID" value="OB05G16120.1"/>
    <property type="gene ID" value="OB05G16120"/>
</dbReference>
<dbReference type="STRING" id="4533.J3M4T8"/>
<reference evidence="4" key="2">
    <citation type="submission" date="2013-04" db="UniProtKB">
        <authorList>
            <consortium name="EnsemblPlants"/>
        </authorList>
    </citation>
    <scope>IDENTIFICATION</scope>
</reference>
<name>J3M4T8_ORYBR</name>
<dbReference type="Proteomes" id="UP000006038">
    <property type="component" value="Chromosome 5"/>
</dbReference>
<keyword evidence="5" id="KW-1185">Reference proteome</keyword>
<reference evidence="4" key="1">
    <citation type="journal article" date="2013" name="Nat. Commun.">
        <title>Whole-genome sequencing of Oryza brachyantha reveals mechanisms underlying Oryza genome evolution.</title>
        <authorList>
            <person name="Chen J."/>
            <person name="Huang Q."/>
            <person name="Gao D."/>
            <person name="Wang J."/>
            <person name="Lang Y."/>
            <person name="Liu T."/>
            <person name="Li B."/>
            <person name="Bai Z."/>
            <person name="Luis Goicoechea J."/>
            <person name="Liang C."/>
            <person name="Chen C."/>
            <person name="Zhang W."/>
            <person name="Sun S."/>
            <person name="Liao Y."/>
            <person name="Zhang X."/>
            <person name="Yang L."/>
            <person name="Song C."/>
            <person name="Wang M."/>
            <person name="Shi J."/>
            <person name="Liu G."/>
            <person name="Liu J."/>
            <person name="Zhou H."/>
            <person name="Zhou W."/>
            <person name="Yu Q."/>
            <person name="An N."/>
            <person name="Chen Y."/>
            <person name="Cai Q."/>
            <person name="Wang B."/>
            <person name="Liu B."/>
            <person name="Min J."/>
            <person name="Huang Y."/>
            <person name="Wu H."/>
            <person name="Li Z."/>
            <person name="Zhang Y."/>
            <person name="Yin Y."/>
            <person name="Song W."/>
            <person name="Jiang J."/>
            <person name="Jackson S.A."/>
            <person name="Wing R.A."/>
            <person name="Wang J."/>
            <person name="Chen M."/>
        </authorList>
    </citation>
    <scope>NUCLEOTIDE SEQUENCE [LARGE SCALE GENOMIC DNA]</scope>
    <source>
        <strain evidence="4">cv. IRGC 101232</strain>
    </source>
</reference>
<dbReference type="GO" id="GO:0005886">
    <property type="term" value="C:plasma membrane"/>
    <property type="evidence" value="ECO:0007669"/>
    <property type="project" value="TreeGrafter"/>
</dbReference>
<sequence length="229" mass="25171">MDDDNKSSSWGGCKCILKFAWQSVRFWTPLSITFVILWLLYGPDRFHPRVDSGVLAALHLAAPAAGDNATDHQLLYDLAVDLSFRNAHRRLSIRYLDIAATAFYGGAKLGPADDALPSPLLQGPKNTTVRAAPVVPRAVFVDSGTAAELEREMAEATVHVKVNVALTLKYKVWFVADVYFYMYDCWLWFPPPATATPAVFAAGTQCWAVKKLGDHLLGLGSGRKCKSQI</sequence>
<evidence type="ECO:0000256" key="1">
    <source>
        <dbReference type="ARBA" id="ARBA00004370"/>
    </source>
</evidence>
<proteinExistence type="predicted"/>